<dbReference type="Proteomes" id="UP000653454">
    <property type="component" value="Unassembled WGS sequence"/>
</dbReference>
<comment type="caution">
    <text evidence="1">The sequence shown here is derived from an EMBL/GenBank/DDBJ whole genome shotgun (WGS) entry which is preliminary data.</text>
</comment>
<protein>
    <submittedName>
        <fullName evidence="1">(diamondback moth) hypothetical protein</fullName>
    </submittedName>
</protein>
<evidence type="ECO:0000313" key="1">
    <source>
        <dbReference type="EMBL" id="CAG9094525.1"/>
    </source>
</evidence>
<dbReference type="EMBL" id="CAJHNJ030000003">
    <property type="protein sequence ID" value="CAG9094525.1"/>
    <property type="molecule type" value="Genomic_DNA"/>
</dbReference>
<dbReference type="AlphaFoldDB" id="A0A8S4DAE7"/>
<name>A0A8S4DAE7_PLUXY</name>
<evidence type="ECO:0000313" key="2">
    <source>
        <dbReference type="Proteomes" id="UP000653454"/>
    </source>
</evidence>
<reference evidence="1" key="1">
    <citation type="submission" date="2020-11" db="EMBL/GenBank/DDBJ databases">
        <authorList>
            <person name="Whiteford S."/>
        </authorList>
    </citation>
    <scope>NUCLEOTIDE SEQUENCE</scope>
</reference>
<accession>A0A8S4DAE7</accession>
<keyword evidence="2" id="KW-1185">Reference proteome</keyword>
<organism evidence="1 2">
    <name type="scientific">Plutella xylostella</name>
    <name type="common">Diamondback moth</name>
    <name type="synonym">Plutella maculipennis</name>
    <dbReference type="NCBI Taxonomy" id="51655"/>
    <lineage>
        <taxon>Eukaryota</taxon>
        <taxon>Metazoa</taxon>
        <taxon>Ecdysozoa</taxon>
        <taxon>Arthropoda</taxon>
        <taxon>Hexapoda</taxon>
        <taxon>Insecta</taxon>
        <taxon>Pterygota</taxon>
        <taxon>Neoptera</taxon>
        <taxon>Endopterygota</taxon>
        <taxon>Lepidoptera</taxon>
        <taxon>Glossata</taxon>
        <taxon>Ditrysia</taxon>
        <taxon>Yponomeutoidea</taxon>
        <taxon>Plutellidae</taxon>
        <taxon>Plutella</taxon>
    </lineage>
</organism>
<gene>
    <name evidence="1" type="ORF">PLXY2_LOCUS1491</name>
</gene>
<proteinExistence type="predicted"/>
<sequence length="114" mass="12133">MRNTGLLKRPTYSALVGTVSAGPRGRGAVYKKALASKLRSGTVGRAGPTDDFKVGEVETTGRRSVTSLSGVRRDSEVMYVGTFGAGPQQRATVADVFADERPQLTSQTQNTLTR</sequence>